<evidence type="ECO:0000313" key="3">
    <source>
        <dbReference type="EMBL" id="MEZ3167364.1"/>
    </source>
</evidence>
<evidence type="ECO:0000313" key="2">
    <source>
        <dbReference type="EMBL" id="GAA0534870.1"/>
    </source>
</evidence>
<feature type="region of interest" description="Disordered" evidence="1">
    <location>
        <begin position="204"/>
        <end position="228"/>
    </location>
</feature>
<reference evidence="2" key="2">
    <citation type="submission" date="2023-12" db="EMBL/GenBank/DDBJ databases">
        <authorList>
            <person name="Sun Q."/>
            <person name="Inoue M."/>
        </authorList>
    </citation>
    <scope>NUCLEOTIDE SEQUENCE</scope>
    <source>
        <strain evidence="2">JCM 14265</strain>
    </source>
</reference>
<gene>
    <name evidence="2" type="primary">vpsj</name>
    <name evidence="3" type="ORF">ABNG02_08515</name>
    <name evidence="2" type="ORF">GCM10008994_07250</name>
</gene>
<reference evidence="2" key="1">
    <citation type="journal article" date="2014" name="Int. J. Syst. Evol. Microbiol.">
        <title>Complete genome sequence of Corynebacterium casei LMG S-19264T (=DSM 44701T), isolated from a smear-ripened cheese.</title>
        <authorList>
            <consortium name="US DOE Joint Genome Institute (JGI-PGF)"/>
            <person name="Walter F."/>
            <person name="Albersmeier A."/>
            <person name="Kalinowski J."/>
            <person name="Ruckert C."/>
        </authorList>
    </citation>
    <scope>NUCLEOTIDE SEQUENCE</scope>
    <source>
        <strain evidence="2">JCM 14265</strain>
    </source>
</reference>
<proteinExistence type="predicted"/>
<comment type="caution">
    <text evidence="2">The sequence shown here is derived from an EMBL/GenBank/DDBJ whole genome shotgun (WGS) entry which is preliminary data.</text>
</comment>
<dbReference type="EMBL" id="BAAADQ010000002">
    <property type="protein sequence ID" value="GAA0534870.1"/>
    <property type="molecule type" value="Genomic_DNA"/>
</dbReference>
<dbReference type="Proteomes" id="UP001567571">
    <property type="component" value="Unassembled WGS sequence"/>
</dbReference>
<feature type="compositionally biased region" description="Basic and acidic residues" evidence="1">
    <location>
        <begin position="13"/>
        <end position="24"/>
    </location>
</feature>
<feature type="compositionally biased region" description="Acidic residues" evidence="1">
    <location>
        <begin position="204"/>
        <end position="227"/>
    </location>
</feature>
<organism evidence="2 4">
    <name type="scientific">Halorubrum ejinorense</name>
    <dbReference type="NCBI Taxonomy" id="425309"/>
    <lineage>
        <taxon>Archaea</taxon>
        <taxon>Methanobacteriati</taxon>
        <taxon>Methanobacteriota</taxon>
        <taxon>Stenosarchaea group</taxon>
        <taxon>Halobacteria</taxon>
        <taxon>Halobacteriales</taxon>
        <taxon>Haloferacaceae</taxon>
        <taxon>Halorubrum</taxon>
    </lineage>
</organism>
<sequence>MTASDIGPVGDDGLDRGAEFDARTGRPGSEGGPPAPIETGRRRDDAHRVTDDAVADVLSETLRYARERDYTGWDYFDGMSSRVRRALPFETKWTNILIQEGIKRAPVNLRPLMLVEQRQSFKGTALFVLANRSARDHLGDDLYRREADRLSTWLVENQSRGYEGFCGGHQHATQGLDDRLAAKHPGVVSTGYAVRALLSASETDVDLADGESEADFDDGESEADFDDGAAGGSFASVAESALPFVLDELNYRESDGTARIDYHASVEAGETPIINSNALGARLLMDLHERRPRPELRDRAERILDYVAGLQADIGGWYYTDPPSASHLSMDNHHNGFIVESFLRYREVTGSTRYDDTLRRGLEFYRETLFEPSGAPNWDETSAYPKDIHAAAEGIALFSAAGDTAFASRIIDWTLSNLYAGDGRFYYQKRRFYTKRFTLMRWCQAWMAFALGEYLDARERGRERDER</sequence>
<evidence type="ECO:0000256" key="1">
    <source>
        <dbReference type="SAM" id="MobiDB-lite"/>
    </source>
</evidence>
<name>A0AAV3SRK0_9EURY</name>
<dbReference type="GO" id="GO:0005975">
    <property type="term" value="P:carbohydrate metabolic process"/>
    <property type="evidence" value="ECO:0007669"/>
    <property type="project" value="InterPro"/>
</dbReference>
<dbReference type="RefSeq" id="WP_343776739.1">
    <property type="nucleotide sequence ID" value="NZ_BAAADQ010000002.1"/>
</dbReference>
<keyword evidence="5" id="KW-1185">Reference proteome</keyword>
<reference evidence="3 5" key="3">
    <citation type="submission" date="2024-06" db="EMBL/GenBank/DDBJ databases">
        <title>Halorubrum miltondacostae sp. nov., a potential PHA producer isolated from an inland solar saltern in Rio Maior, Portugal.</title>
        <authorList>
            <person name="Albuquerque L."/>
            <person name="Viver T."/>
            <person name="Barroso C."/>
            <person name="Claudino R."/>
            <person name="Galvan M."/>
            <person name="Simoes G."/>
            <person name="Lobo Da Cunha A."/>
            <person name="Egas C."/>
        </authorList>
    </citation>
    <scope>NUCLEOTIDE SEQUENCE [LARGE SCALE GENOMIC DNA]</scope>
    <source>
        <strain evidence="3 5">DSM 18646</strain>
    </source>
</reference>
<dbReference type="EMBL" id="JBEDNW010000004">
    <property type="protein sequence ID" value="MEZ3167364.1"/>
    <property type="molecule type" value="Genomic_DNA"/>
</dbReference>
<evidence type="ECO:0000313" key="4">
    <source>
        <dbReference type="Proteomes" id="UP001501425"/>
    </source>
</evidence>
<dbReference type="Proteomes" id="UP001501425">
    <property type="component" value="Unassembled WGS sequence"/>
</dbReference>
<accession>A0AAV3SRK0</accession>
<dbReference type="InterPro" id="IPR008928">
    <property type="entry name" value="6-hairpin_glycosidase_sf"/>
</dbReference>
<dbReference type="AlphaFoldDB" id="A0AAV3SRK0"/>
<feature type="region of interest" description="Disordered" evidence="1">
    <location>
        <begin position="1"/>
        <end position="46"/>
    </location>
</feature>
<evidence type="ECO:0000313" key="5">
    <source>
        <dbReference type="Proteomes" id="UP001567571"/>
    </source>
</evidence>
<dbReference type="Gene3D" id="1.50.10.20">
    <property type="match status" value="1"/>
</dbReference>
<protein>
    <submittedName>
        <fullName evidence="3">Antibiotic ABC transporter permease</fullName>
    </submittedName>
    <submittedName>
        <fullName evidence="2">Exopolysaccharide biosynthesis protein VpsJ</fullName>
    </submittedName>
</protein>
<dbReference type="SUPFAM" id="SSF48208">
    <property type="entry name" value="Six-hairpin glycosidases"/>
    <property type="match status" value="1"/>
</dbReference>